<dbReference type="OrthoDB" id="1111734at2759"/>
<comment type="similarity">
    <text evidence="1">Belongs to the MFAP1 family.</text>
</comment>
<sequence length="407" mass="48414">MSEFIPKFERYLYDRVLGPKALPTSGAIAVRNEKGELTMKKVKVSRYVAGKMSSRVPEEPEVVRRRGEIVDDAESENEEEQEMRKIRARMRRMQHEIAKCKTIVYQIEQEGENERRRALLREKALIREQEEAIKQEEILEEEESEEESSEEESDESEEDIMPRMKPVFIEKTKRLTKIEEDKEKERARKLLAEENEKKERRKKETLKLVEEVLRHEIEMEKRKKDNNIDLSAVLTDDENEEIAYESWKLREMKRLKRNRDERDALTREKSELDRIHAMTEDERKQYLRANPKFITNMQKKGKYKFLQKYFHRGAFFLDIEEDVYKRDFAEPTLDDQFDKSVLPKVMQVKNFGKASRSKWTHLTAEDTTDHQGSWAATTALSSKFLTKHAGGMKNNFERPAAKKRKTE</sequence>
<feature type="domain" description="Micro-fibrillar-associated protein 1 C-terminal" evidence="3">
    <location>
        <begin position="154"/>
        <end position="367"/>
    </location>
</feature>
<evidence type="ECO:0000259" key="3">
    <source>
        <dbReference type="Pfam" id="PF06991"/>
    </source>
</evidence>
<reference evidence="4 6" key="2">
    <citation type="submission" date="2018-11" db="EMBL/GenBank/DDBJ databases">
        <authorList>
            <consortium name="Pathogen Informatics"/>
        </authorList>
    </citation>
    <scope>NUCLEOTIDE SEQUENCE [LARGE SCALE GENOMIC DNA]</scope>
</reference>
<feature type="region of interest" description="Disordered" evidence="2">
    <location>
        <begin position="132"/>
        <end position="167"/>
    </location>
</feature>
<reference evidence="7" key="1">
    <citation type="submission" date="2017-02" db="UniProtKB">
        <authorList>
            <consortium name="WormBaseParasite"/>
        </authorList>
    </citation>
    <scope>IDENTIFICATION</scope>
</reference>
<proteinExistence type="inferred from homology"/>
<dbReference type="WBParaSite" id="DME_0000232201-mRNA-1">
    <property type="protein sequence ID" value="DME_0000232201-mRNA-1"/>
    <property type="gene ID" value="DME_0000232201"/>
</dbReference>
<evidence type="ECO:0000256" key="2">
    <source>
        <dbReference type="SAM" id="MobiDB-lite"/>
    </source>
</evidence>
<dbReference type="Pfam" id="PF06991">
    <property type="entry name" value="MFAP1"/>
    <property type="match status" value="1"/>
</dbReference>
<evidence type="ECO:0000256" key="1">
    <source>
        <dbReference type="ARBA" id="ARBA00008155"/>
    </source>
</evidence>
<organism evidence="5 7">
    <name type="scientific">Dracunculus medinensis</name>
    <name type="common">Guinea worm</name>
    <dbReference type="NCBI Taxonomy" id="318479"/>
    <lineage>
        <taxon>Eukaryota</taxon>
        <taxon>Metazoa</taxon>
        <taxon>Ecdysozoa</taxon>
        <taxon>Nematoda</taxon>
        <taxon>Chromadorea</taxon>
        <taxon>Rhabditida</taxon>
        <taxon>Spirurina</taxon>
        <taxon>Dracunculoidea</taxon>
        <taxon>Dracunculidae</taxon>
        <taxon>Dracunculus</taxon>
    </lineage>
</organism>
<evidence type="ECO:0000313" key="5">
    <source>
        <dbReference type="Proteomes" id="UP000038040"/>
    </source>
</evidence>
<dbReference type="Proteomes" id="UP000274756">
    <property type="component" value="Unassembled WGS sequence"/>
</dbReference>
<feature type="compositionally biased region" description="Acidic residues" evidence="2">
    <location>
        <begin position="138"/>
        <end position="159"/>
    </location>
</feature>
<keyword evidence="6" id="KW-1185">Reference proteome</keyword>
<dbReference type="STRING" id="318479.A0A0N4U607"/>
<dbReference type="Proteomes" id="UP000038040">
    <property type="component" value="Unplaced"/>
</dbReference>
<evidence type="ECO:0000313" key="7">
    <source>
        <dbReference type="WBParaSite" id="DME_0000232201-mRNA-1"/>
    </source>
</evidence>
<gene>
    <name evidence="4" type="ORF">DME_LOCUS6682</name>
</gene>
<dbReference type="InterPro" id="IPR009730">
    <property type="entry name" value="MFAP1_C"/>
</dbReference>
<evidence type="ECO:0000313" key="4">
    <source>
        <dbReference type="EMBL" id="VDN56709.1"/>
    </source>
</evidence>
<dbReference type="AlphaFoldDB" id="A0A0N4U607"/>
<name>A0A0N4U607_DRAME</name>
<evidence type="ECO:0000313" key="6">
    <source>
        <dbReference type="Proteomes" id="UP000274756"/>
    </source>
</evidence>
<dbReference type="EMBL" id="UYYG01001156">
    <property type="protein sequence ID" value="VDN56709.1"/>
    <property type="molecule type" value="Genomic_DNA"/>
</dbReference>
<accession>A0A0N4U607</accession>
<dbReference type="InterPro" id="IPR033194">
    <property type="entry name" value="MFAP1"/>
</dbReference>
<dbReference type="PANTHER" id="PTHR15327">
    <property type="entry name" value="MICROFIBRIL-ASSOCIATED PROTEIN"/>
    <property type="match status" value="1"/>
</dbReference>
<protein>
    <submittedName>
        <fullName evidence="7">MFAP1 domain-containing protein</fullName>
    </submittedName>
</protein>